<evidence type="ECO:0000256" key="8">
    <source>
        <dbReference type="HAMAP-Rule" id="MF_00972"/>
    </source>
</evidence>
<evidence type="ECO:0000256" key="3">
    <source>
        <dbReference type="ARBA" id="ARBA00022694"/>
    </source>
</evidence>
<dbReference type="HAMAP" id="MF_00972">
    <property type="entry name" value="tRNA_aden_deaminase"/>
    <property type="match status" value="1"/>
</dbReference>
<dbReference type="PROSITE" id="PS51747">
    <property type="entry name" value="CYT_DCMP_DEAMINASES_2"/>
    <property type="match status" value="1"/>
</dbReference>
<dbReference type="PANTHER" id="PTHR11079:SF202">
    <property type="entry name" value="TRNA-SPECIFIC ADENOSINE DEAMINASE"/>
    <property type="match status" value="1"/>
</dbReference>
<comment type="caution">
    <text evidence="10">The sequence shown here is derived from an EMBL/GenBank/DDBJ whole genome shotgun (WGS) entry which is preliminary data.</text>
</comment>
<dbReference type="GO" id="GO:0008270">
    <property type="term" value="F:zinc ion binding"/>
    <property type="evidence" value="ECO:0007669"/>
    <property type="project" value="UniProtKB-UniRule"/>
</dbReference>
<dbReference type="EC" id="3.5.4.33" evidence="8"/>
<evidence type="ECO:0000256" key="2">
    <source>
        <dbReference type="ARBA" id="ARBA00011738"/>
    </source>
</evidence>
<protein>
    <recommendedName>
        <fullName evidence="8">tRNA-specific adenosine deaminase</fullName>
        <ecNumber evidence="8">3.5.4.33</ecNumber>
    </recommendedName>
</protein>
<keyword evidence="5 8" id="KW-0378">Hydrolase</keyword>
<name>W2C6B7_9BACT</name>
<feature type="binding site" evidence="8">
    <location>
        <position position="87"/>
    </location>
    <ligand>
        <name>Zn(2+)</name>
        <dbReference type="ChEBI" id="CHEBI:29105"/>
        <note>catalytic</note>
    </ligand>
</feature>
<dbReference type="PANTHER" id="PTHR11079">
    <property type="entry name" value="CYTOSINE DEAMINASE FAMILY MEMBER"/>
    <property type="match status" value="1"/>
</dbReference>
<comment type="subunit">
    <text evidence="2 8">Homodimer.</text>
</comment>
<comment type="function">
    <text evidence="8">Catalyzes the deamination of adenosine to inosine at the wobble position 34 of tRNA(Arg2).</text>
</comment>
<organism evidence="10 11">
    <name type="scientific">Tannerella sp. oral taxon BU063 isolate Cell 2</name>
    <dbReference type="NCBI Taxonomy" id="1411148"/>
    <lineage>
        <taxon>Bacteria</taxon>
        <taxon>Pseudomonadati</taxon>
        <taxon>Bacteroidota</taxon>
        <taxon>Bacteroidia</taxon>
        <taxon>Bacteroidales</taxon>
        <taxon>Tannerellaceae</taxon>
        <taxon>Tannerella</taxon>
    </lineage>
</organism>
<dbReference type="CDD" id="cd01285">
    <property type="entry name" value="nucleoside_deaminase"/>
    <property type="match status" value="1"/>
</dbReference>
<proteinExistence type="inferred from homology"/>
<comment type="catalytic activity">
    <reaction evidence="7 8">
        <text>adenosine(34) in tRNA + H2O + H(+) = inosine(34) in tRNA + NH4(+)</text>
        <dbReference type="Rhea" id="RHEA:43168"/>
        <dbReference type="Rhea" id="RHEA-COMP:10373"/>
        <dbReference type="Rhea" id="RHEA-COMP:10374"/>
        <dbReference type="ChEBI" id="CHEBI:15377"/>
        <dbReference type="ChEBI" id="CHEBI:15378"/>
        <dbReference type="ChEBI" id="CHEBI:28938"/>
        <dbReference type="ChEBI" id="CHEBI:74411"/>
        <dbReference type="ChEBI" id="CHEBI:82852"/>
        <dbReference type="EC" id="3.5.4.33"/>
    </reaction>
</comment>
<dbReference type="EMBL" id="AYUF01000311">
    <property type="protein sequence ID" value="ETK02680.1"/>
    <property type="molecule type" value="Genomic_DNA"/>
</dbReference>
<evidence type="ECO:0000256" key="7">
    <source>
        <dbReference type="ARBA" id="ARBA00048045"/>
    </source>
</evidence>
<dbReference type="AlphaFoldDB" id="W2C6B7"/>
<dbReference type="GO" id="GO:0052717">
    <property type="term" value="F:tRNA-specific adenosine-34 deaminase activity"/>
    <property type="evidence" value="ECO:0007669"/>
    <property type="project" value="UniProtKB-UniRule"/>
</dbReference>
<dbReference type="InterPro" id="IPR016192">
    <property type="entry name" value="APOBEC/CMP_deaminase_Zn-bd"/>
</dbReference>
<evidence type="ECO:0000256" key="1">
    <source>
        <dbReference type="ARBA" id="ARBA00010669"/>
    </source>
</evidence>
<dbReference type="SUPFAM" id="SSF53927">
    <property type="entry name" value="Cytidine deaminase-like"/>
    <property type="match status" value="1"/>
</dbReference>
<gene>
    <name evidence="8" type="primary">tadA</name>
    <name evidence="10" type="ORF">N425_03150</name>
</gene>
<evidence type="ECO:0000259" key="9">
    <source>
        <dbReference type="PROSITE" id="PS51747"/>
    </source>
</evidence>
<reference evidence="10 11" key="1">
    <citation type="submission" date="2013-11" db="EMBL/GenBank/DDBJ databases">
        <title>Single cell genomics of uncultured Tannerella BU063 (oral taxon 286).</title>
        <authorList>
            <person name="Beall C.J."/>
            <person name="Campbell A.G."/>
            <person name="Griffen A.L."/>
            <person name="Podar M."/>
            <person name="Leys E.J."/>
        </authorList>
    </citation>
    <scope>NUCLEOTIDE SEQUENCE [LARGE SCALE GENOMIC DNA]</scope>
    <source>
        <strain evidence="10">Cell 2</strain>
    </source>
</reference>
<dbReference type="InterPro" id="IPR016193">
    <property type="entry name" value="Cytidine_deaminase-like"/>
</dbReference>
<evidence type="ECO:0000313" key="10">
    <source>
        <dbReference type="EMBL" id="ETK02680.1"/>
    </source>
</evidence>
<evidence type="ECO:0000256" key="5">
    <source>
        <dbReference type="ARBA" id="ARBA00022801"/>
    </source>
</evidence>
<dbReference type="GO" id="GO:0002100">
    <property type="term" value="P:tRNA wobble adenosine to inosine editing"/>
    <property type="evidence" value="ECO:0007669"/>
    <property type="project" value="UniProtKB-UniRule"/>
</dbReference>
<dbReference type="InterPro" id="IPR028883">
    <property type="entry name" value="tRNA_aden_deaminase"/>
</dbReference>
<evidence type="ECO:0000256" key="6">
    <source>
        <dbReference type="ARBA" id="ARBA00022833"/>
    </source>
</evidence>
<evidence type="ECO:0000313" key="11">
    <source>
        <dbReference type="Proteomes" id="UP000018837"/>
    </source>
</evidence>
<dbReference type="InterPro" id="IPR002125">
    <property type="entry name" value="CMP_dCMP_dom"/>
</dbReference>
<keyword evidence="6 8" id="KW-0862">Zinc</keyword>
<feature type="active site" description="Proton donor" evidence="8">
    <location>
        <position position="59"/>
    </location>
</feature>
<dbReference type="PROSITE" id="PS00903">
    <property type="entry name" value="CYT_DCMP_DEAMINASES_1"/>
    <property type="match status" value="1"/>
</dbReference>
<comment type="similarity">
    <text evidence="1">Belongs to the cytidine and deoxycytidylate deaminase family. ADAT2 subfamily.</text>
</comment>
<feature type="domain" description="CMP/dCMP-type deaminase" evidence="9">
    <location>
        <begin position="6"/>
        <end position="116"/>
    </location>
</feature>
<sequence>MTVQPFNDEYFMRRALDEARQAAAEGEVPVGAVVVCGDRVIARAHNQTERLNDPTAHAEMLAITAATGAMGAKYLPECRLYVTVEPCVMCAGAIGWAQLGAVVYGAPDAKRGFTVYAPQAFHPRTEVRGGVMEAECAAEMTAFFRAKR</sequence>
<feature type="binding site" evidence="8">
    <location>
        <position position="90"/>
    </location>
    <ligand>
        <name>Zn(2+)</name>
        <dbReference type="ChEBI" id="CHEBI:29105"/>
        <note>catalytic</note>
    </ligand>
</feature>
<dbReference type="Pfam" id="PF00383">
    <property type="entry name" value="dCMP_cyt_deam_1"/>
    <property type="match status" value="1"/>
</dbReference>
<accession>W2C6B7</accession>
<keyword evidence="3 8" id="KW-0819">tRNA processing</keyword>
<dbReference type="PATRIC" id="fig|1411148.3.peg.397"/>
<keyword evidence="4 8" id="KW-0479">Metal-binding</keyword>
<evidence type="ECO:0000256" key="4">
    <source>
        <dbReference type="ARBA" id="ARBA00022723"/>
    </source>
</evidence>
<comment type="cofactor">
    <cofactor evidence="8">
        <name>Zn(2+)</name>
        <dbReference type="ChEBI" id="CHEBI:29105"/>
    </cofactor>
    <text evidence="8">Binds 1 zinc ion per subunit.</text>
</comment>
<dbReference type="Proteomes" id="UP000018837">
    <property type="component" value="Unassembled WGS sequence"/>
</dbReference>
<dbReference type="Gene3D" id="3.40.140.10">
    <property type="entry name" value="Cytidine Deaminase, domain 2"/>
    <property type="match status" value="1"/>
</dbReference>
<feature type="binding site" evidence="8">
    <location>
        <position position="57"/>
    </location>
    <ligand>
        <name>Zn(2+)</name>
        <dbReference type="ChEBI" id="CHEBI:29105"/>
        <note>catalytic</note>
    </ligand>
</feature>